<proteinExistence type="predicted"/>
<protein>
    <submittedName>
        <fullName evidence="2">Uncharacterized protein</fullName>
    </submittedName>
</protein>
<reference evidence="3" key="1">
    <citation type="journal article" date="2020" name="Microorganisms">
        <title>Complete Genome of a Member of a New Bacterial Lineage in the Microgenomates Group Reveals an Unusual Nucleotide Composition Disparity Between Two Strands of DNA and Limited Metabolic Potential.</title>
        <authorList>
            <person name="Kadnikov V.V."/>
            <person name="Mardanov A.V."/>
            <person name="Beletsky A.V."/>
            <person name="Karnachuk O.V."/>
            <person name="Ravin N.V."/>
        </authorList>
    </citation>
    <scope>NUCLEOTIDE SEQUENCE [LARGE SCALE GENOMIC DNA]</scope>
</reference>
<keyword evidence="1" id="KW-0812">Transmembrane</keyword>
<dbReference type="EMBL" id="CP047901">
    <property type="protein sequence ID" value="QHO63407.1"/>
    <property type="molecule type" value="Genomic_DNA"/>
</dbReference>
<dbReference type="AlphaFoldDB" id="A0A857N5K3"/>
<evidence type="ECO:0000313" key="2">
    <source>
        <dbReference type="EMBL" id="QHO63407.1"/>
    </source>
</evidence>
<name>A0A857N5K3_9BACT</name>
<evidence type="ECO:0000313" key="3">
    <source>
        <dbReference type="Proteomes" id="UP000463983"/>
    </source>
</evidence>
<keyword evidence="3" id="KW-1185">Reference proteome</keyword>
<gene>
    <name evidence="2" type="ORF">MICH65_0426</name>
</gene>
<keyword evidence="1" id="KW-1133">Transmembrane helix</keyword>
<evidence type="ECO:0000256" key="1">
    <source>
        <dbReference type="SAM" id="Phobius"/>
    </source>
</evidence>
<dbReference type="KEGG" id="caqa:MICH65_0426"/>
<keyword evidence="1" id="KW-0472">Membrane</keyword>
<sequence length="135" mass="14725">MKHLGPVIVRISLITAIVITGYLIYQSPSFSNQLKSLLSSLGNKASSLNIGDSNLALTFKQKLIDQQPIINENSQKTASPSTVMGTSTSVVTQQARDFISTTTQKVMSDLQSLPKEQAADLVRQTCDQIISELER</sequence>
<dbReference type="RefSeq" id="WP_161931790.1">
    <property type="nucleotide sequence ID" value="NZ_CP047901.1"/>
</dbReference>
<organism evidence="2 3">
    <name type="scientific">Candidatus Chazhemtobacterium aquaticus</name>
    <dbReference type="NCBI Taxonomy" id="2715735"/>
    <lineage>
        <taxon>Bacteria</taxon>
        <taxon>Candidatus Chazhemtobacteraceae</taxon>
        <taxon>Candidatus Chazhemtobacterium</taxon>
    </lineage>
</organism>
<feature type="transmembrane region" description="Helical" evidence="1">
    <location>
        <begin position="7"/>
        <end position="25"/>
    </location>
</feature>
<accession>A0A857N5K3</accession>
<dbReference type="Proteomes" id="UP000463983">
    <property type="component" value="Chromosome"/>
</dbReference>